<keyword evidence="4 5" id="KW-0694">RNA-binding</keyword>
<dbReference type="InterPro" id="IPR001678">
    <property type="entry name" value="MeTrfase_RsmB-F_NOP2_dom"/>
</dbReference>
<evidence type="ECO:0000313" key="8">
    <source>
        <dbReference type="Proteomes" id="UP001439008"/>
    </source>
</evidence>
<keyword evidence="2 5" id="KW-0808">Transferase</keyword>
<evidence type="ECO:0000256" key="5">
    <source>
        <dbReference type="PROSITE-ProRule" id="PRU01023"/>
    </source>
</evidence>
<keyword evidence="1 5" id="KW-0489">Methyltransferase</keyword>
<evidence type="ECO:0000256" key="4">
    <source>
        <dbReference type="ARBA" id="ARBA00022884"/>
    </source>
</evidence>
<evidence type="ECO:0000313" key="7">
    <source>
        <dbReference type="EMBL" id="MES1922229.1"/>
    </source>
</evidence>
<name>A0ABV2ARW9_9EUKA</name>
<evidence type="ECO:0000256" key="2">
    <source>
        <dbReference type="ARBA" id="ARBA00022679"/>
    </source>
</evidence>
<gene>
    <name evidence="7" type="primary">NCL1</name>
    <name evidence="7" type="ORF">MHBO_003738</name>
</gene>
<reference evidence="7 8" key="1">
    <citation type="journal article" date="2024" name="BMC Biol.">
        <title>Comparative genomics of Ascetosporea gives new insight into the evolutionary basis for animal parasitism in Rhizaria.</title>
        <authorList>
            <person name="Hiltunen Thoren M."/>
            <person name="Onut-Brannstrom I."/>
            <person name="Alfjorden A."/>
            <person name="Peckova H."/>
            <person name="Swords F."/>
            <person name="Hooper C."/>
            <person name="Holzer A.S."/>
            <person name="Bass D."/>
            <person name="Burki F."/>
        </authorList>
    </citation>
    <scope>NUCLEOTIDE SEQUENCE [LARGE SCALE GENOMIC DNA]</scope>
    <source>
        <strain evidence="7">20-A016</strain>
    </source>
</reference>
<keyword evidence="8" id="KW-1185">Reference proteome</keyword>
<keyword evidence="3 5" id="KW-0949">S-adenosyl-L-methionine</keyword>
<evidence type="ECO:0000256" key="1">
    <source>
        <dbReference type="ARBA" id="ARBA00022603"/>
    </source>
</evidence>
<dbReference type="Pfam" id="PF01189">
    <property type="entry name" value="Methyltr_RsmB-F"/>
    <property type="match status" value="1"/>
</dbReference>
<proteinExistence type="inferred from homology"/>
<evidence type="ECO:0000259" key="6">
    <source>
        <dbReference type="PROSITE" id="PS51686"/>
    </source>
</evidence>
<dbReference type="EC" id="2.1.1.202" evidence="7"/>
<sequence>MAHLLDKSSADKRKLGMKKLIREEEFNAKYYKKLDSFIRYYRKQGVLYSEEDAAALKKCLKTELPVCFWFSGKSNGNNKLIESFSALNQNIRDKFQPLKWYSLETFLPGFKTNISKREMKKIDENSRMHKWLTEESDFGNIVRQEEVSMIPPITLDIEPSHKVLDMCAAPGSKTCQIVEKMKKISNVFDQNGFVVAVDSNFSRCHVLAKRVKELGLPNVTVINTKA</sequence>
<comment type="caution">
    <text evidence="7">The sequence shown here is derived from an EMBL/GenBank/DDBJ whole genome shotgun (WGS) entry which is preliminary data.</text>
</comment>
<dbReference type="PROSITE" id="PS51686">
    <property type="entry name" value="SAM_MT_RSMB_NOP"/>
    <property type="match status" value="1"/>
</dbReference>
<evidence type="ECO:0000256" key="3">
    <source>
        <dbReference type="ARBA" id="ARBA00022691"/>
    </source>
</evidence>
<comment type="caution">
    <text evidence="5">Lacks conserved residue(s) required for the propagation of feature annotation.</text>
</comment>
<feature type="non-terminal residue" evidence="7">
    <location>
        <position position="226"/>
    </location>
</feature>
<dbReference type="InterPro" id="IPR023267">
    <property type="entry name" value="RCMT"/>
</dbReference>
<feature type="domain" description="SAM-dependent MTase RsmB/NOP-type" evidence="6">
    <location>
        <begin position="70"/>
        <end position="226"/>
    </location>
</feature>
<dbReference type="PANTHER" id="PTHR22808:SF1">
    <property type="entry name" value="RNA CYTOSINE-C(5)-METHYLTRANSFERASE NSUN2-RELATED"/>
    <property type="match status" value="1"/>
</dbReference>
<dbReference type="GO" id="GO:0008168">
    <property type="term" value="F:methyltransferase activity"/>
    <property type="evidence" value="ECO:0007669"/>
    <property type="project" value="UniProtKB-KW"/>
</dbReference>
<dbReference type="SUPFAM" id="SSF53335">
    <property type="entry name" value="S-adenosyl-L-methionine-dependent methyltransferases"/>
    <property type="match status" value="1"/>
</dbReference>
<dbReference type="EMBL" id="JBDODL010002431">
    <property type="protein sequence ID" value="MES1922229.1"/>
    <property type="molecule type" value="Genomic_DNA"/>
</dbReference>
<dbReference type="InterPro" id="IPR029063">
    <property type="entry name" value="SAM-dependent_MTases_sf"/>
</dbReference>
<dbReference type="InterPro" id="IPR049560">
    <property type="entry name" value="MeTrfase_RsmB-F_NOP2_cat"/>
</dbReference>
<dbReference type="GO" id="GO:0032259">
    <property type="term" value="P:methylation"/>
    <property type="evidence" value="ECO:0007669"/>
    <property type="project" value="UniProtKB-KW"/>
</dbReference>
<dbReference type="Proteomes" id="UP001439008">
    <property type="component" value="Unassembled WGS sequence"/>
</dbReference>
<accession>A0ABV2ARW9</accession>
<feature type="binding site" evidence="5">
    <location>
        <begin position="167"/>
        <end position="173"/>
    </location>
    <ligand>
        <name>S-adenosyl-L-methionine</name>
        <dbReference type="ChEBI" id="CHEBI:59789"/>
    </ligand>
</feature>
<dbReference type="PANTHER" id="PTHR22808">
    <property type="entry name" value="NCL1 YEAST -RELATED NOL1/NOP2/FMU SUN DOMAIN-CONTAINING"/>
    <property type="match status" value="1"/>
</dbReference>
<protein>
    <submittedName>
        <fullName evidence="7">tRNA (Cytosine-5-)-methyltransferase ncl1</fullName>
        <ecNumber evidence="7">2.1.1.202</ecNumber>
    </submittedName>
</protein>
<comment type="similarity">
    <text evidence="5">Belongs to the class I-like SAM-binding methyltransferase superfamily. RsmB/NOP family.</text>
</comment>
<organism evidence="7 8">
    <name type="scientific">Bonamia ostreae</name>
    <dbReference type="NCBI Taxonomy" id="126728"/>
    <lineage>
        <taxon>Eukaryota</taxon>
        <taxon>Sar</taxon>
        <taxon>Rhizaria</taxon>
        <taxon>Endomyxa</taxon>
        <taxon>Ascetosporea</taxon>
        <taxon>Haplosporida</taxon>
        <taxon>Bonamia</taxon>
    </lineage>
</organism>
<feature type="binding site" evidence="5">
    <location>
        <position position="198"/>
    </location>
    <ligand>
        <name>S-adenosyl-L-methionine</name>
        <dbReference type="ChEBI" id="CHEBI:59789"/>
    </ligand>
</feature>
<dbReference type="Gene3D" id="3.40.50.150">
    <property type="entry name" value="Vaccinia Virus protein VP39"/>
    <property type="match status" value="1"/>
</dbReference>